<evidence type="ECO:0000313" key="2">
    <source>
        <dbReference type="EMBL" id="TNN67696.1"/>
    </source>
</evidence>
<sequence length="99" mass="11019">MASLERSHGNKIKERLLLSTPSPVKSSAHELLHLSTRDASRDSFRSAQATDHKEGFFSERLSSRSTPADRFHGRRSKPRETPAPDPEKPSPVGANRSDQ</sequence>
<evidence type="ECO:0000313" key="3">
    <source>
        <dbReference type="Proteomes" id="UP000314294"/>
    </source>
</evidence>
<feature type="compositionally biased region" description="Basic and acidic residues" evidence="1">
    <location>
        <begin position="78"/>
        <end position="88"/>
    </location>
</feature>
<organism evidence="2 3">
    <name type="scientific">Liparis tanakae</name>
    <name type="common">Tanaka's snailfish</name>
    <dbReference type="NCBI Taxonomy" id="230148"/>
    <lineage>
        <taxon>Eukaryota</taxon>
        <taxon>Metazoa</taxon>
        <taxon>Chordata</taxon>
        <taxon>Craniata</taxon>
        <taxon>Vertebrata</taxon>
        <taxon>Euteleostomi</taxon>
        <taxon>Actinopterygii</taxon>
        <taxon>Neopterygii</taxon>
        <taxon>Teleostei</taxon>
        <taxon>Neoteleostei</taxon>
        <taxon>Acanthomorphata</taxon>
        <taxon>Eupercaria</taxon>
        <taxon>Perciformes</taxon>
        <taxon>Cottioidei</taxon>
        <taxon>Cottales</taxon>
        <taxon>Liparidae</taxon>
        <taxon>Liparis</taxon>
    </lineage>
</organism>
<gene>
    <name evidence="2" type="ORF">EYF80_022012</name>
</gene>
<feature type="compositionally biased region" description="Basic and acidic residues" evidence="1">
    <location>
        <begin position="1"/>
        <end position="16"/>
    </location>
</feature>
<feature type="region of interest" description="Disordered" evidence="1">
    <location>
        <begin position="1"/>
        <end position="99"/>
    </location>
</feature>
<reference evidence="2 3" key="1">
    <citation type="submission" date="2019-03" db="EMBL/GenBank/DDBJ databases">
        <title>First draft genome of Liparis tanakae, snailfish: a comprehensive survey of snailfish specific genes.</title>
        <authorList>
            <person name="Kim W."/>
            <person name="Song I."/>
            <person name="Jeong J.-H."/>
            <person name="Kim D."/>
            <person name="Kim S."/>
            <person name="Ryu S."/>
            <person name="Song J.Y."/>
            <person name="Lee S.K."/>
        </authorList>
    </citation>
    <scope>NUCLEOTIDE SEQUENCE [LARGE SCALE GENOMIC DNA]</scope>
    <source>
        <tissue evidence="2">Muscle</tissue>
    </source>
</reference>
<dbReference type="AlphaFoldDB" id="A0A4Z2HPB9"/>
<proteinExistence type="predicted"/>
<dbReference type="Proteomes" id="UP000314294">
    <property type="component" value="Unassembled WGS sequence"/>
</dbReference>
<protein>
    <submittedName>
        <fullName evidence="2">Uncharacterized protein</fullName>
    </submittedName>
</protein>
<evidence type="ECO:0000256" key="1">
    <source>
        <dbReference type="SAM" id="MobiDB-lite"/>
    </source>
</evidence>
<dbReference type="EMBL" id="SRLO01000199">
    <property type="protein sequence ID" value="TNN67696.1"/>
    <property type="molecule type" value="Genomic_DNA"/>
</dbReference>
<comment type="caution">
    <text evidence="2">The sequence shown here is derived from an EMBL/GenBank/DDBJ whole genome shotgun (WGS) entry which is preliminary data.</text>
</comment>
<keyword evidence="3" id="KW-1185">Reference proteome</keyword>
<accession>A0A4Z2HPB9</accession>
<name>A0A4Z2HPB9_9TELE</name>
<feature type="compositionally biased region" description="Basic and acidic residues" evidence="1">
    <location>
        <begin position="27"/>
        <end position="57"/>
    </location>
</feature>